<evidence type="ECO:0000256" key="2">
    <source>
        <dbReference type="ARBA" id="ARBA00022527"/>
    </source>
</evidence>
<keyword evidence="3" id="KW-0808">Transferase</keyword>
<dbReference type="EnsemblPlants" id="Solyc05g055050.2.1">
    <property type="protein sequence ID" value="Solyc05g055050.2.1"/>
    <property type="gene ID" value="Solyc05g055050.2"/>
</dbReference>
<evidence type="ECO:0000256" key="5">
    <source>
        <dbReference type="ARBA" id="ARBA00022777"/>
    </source>
</evidence>
<dbReference type="PANTHER" id="PTHR24349">
    <property type="entry name" value="SERINE/THREONINE-PROTEIN KINASE"/>
    <property type="match status" value="1"/>
</dbReference>
<dbReference type="InParanoid" id="A0A3Q7GKY6"/>
<keyword evidence="6 7" id="KW-0067">ATP-binding</keyword>
<evidence type="ECO:0000256" key="6">
    <source>
        <dbReference type="ARBA" id="ARBA00022840"/>
    </source>
</evidence>
<evidence type="ECO:0000259" key="9">
    <source>
        <dbReference type="PROSITE" id="PS50011"/>
    </source>
</evidence>
<dbReference type="GO" id="GO:0005634">
    <property type="term" value="C:nucleus"/>
    <property type="evidence" value="ECO:0000318"/>
    <property type="project" value="GO_Central"/>
</dbReference>
<dbReference type="SMART" id="SM00220">
    <property type="entry name" value="S_TKc"/>
    <property type="match status" value="1"/>
</dbReference>
<dbReference type="OMA" id="CLCTENA"/>
<evidence type="ECO:0000256" key="4">
    <source>
        <dbReference type="ARBA" id="ARBA00022741"/>
    </source>
</evidence>
<dbReference type="GO" id="GO:0004683">
    <property type="term" value="F:calcium/calmodulin-dependent protein kinase activity"/>
    <property type="evidence" value="ECO:0000318"/>
    <property type="project" value="GO_Central"/>
</dbReference>
<comment type="similarity">
    <text evidence="1">Belongs to the protein kinase superfamily. CAMK Ser/Thr protein kinase family. CaMK subfamily.</text>
</comment>
<dbReference type="InterPro" id="IPR017441">
    <property type="entry name" value="Protein_kinase_ATP_BS"/>
</dbReference>
<feature type="domain" description="Protein kinase" evidence="9">
    <location>
        <begin position="10"/>
        <end position="222"/>
    </location>
</feature>
<keyword evidence="5" id="KW-0418">Kinase</keyword>
<keyword evidence="2 8" id="KW-0723">Serine/threonine-protein kinase</keyword>
<accession>A0A3Q7GKY6</accession>
<dbReference type="PaxDb" id="4081-Solyc05g055050.1.1"/>
<dbReference type="InterPro" id="IPR011009">
    <property type="entry name" value="Kinase-like_dom_sf"/>
</dbReference>
<dbReference type="Gene3D" id="3.30.200.20">
    <property type="entry name" value="Phosphorylase Kinase, domain 1"/>
    <property type="match status" value="1"/>
</dbReference>
<dbReference type="Proteomes" id="UP000004994">
    <property type="component" value="Chromosome 5"/>
</dbReference>
<dbReference type="Gramene" id="Solyc05g055050.2.1">
    <property type="protein sequence ID" value="Solyc05g055050.2.1"/>
    <property type="gene ID" value="Solyc05g055050.2"/>
</dbReference>
<protein>
    <recommendedName>
        <fullName evidence="9">Protein kinase domain-containing protein</fullName>
    </recommendedName>
</protein>
<name>A0A3Q7GKY6_SOLLC</name>
<keyword evidence="11" id="KW-1185">Reference proteome</keyword>
<dbReference type="InterPro" id="IPR050205">
    <property type="entry name" value="CDPK_Ser/Thr_kinases"/>
</dbReference>
<dbReference type="SUPFAM" id="SSF56112">
    <property type="entry name" value="Protein kinase-like (PK-like)"/>
    <property type="match status" value="1"/>
</dbReference>
<dbReference type="Pfam" id="PF00069">
    <property type="entry name" value="Pkinase"/>
    <property type="match status" value="1"/>
</dbReference>
<dbReference type="STRING" id="4081.A0A3Q7GKY6"/>
<sequence length="222" mass="25127">MFESLKIDELQMNEQIGQGRFGTVYRCFSKSTDQFFACKTIQTNFLIDSTDRECLNKEAKILQLLTGKSNILQMYKVYEDENYVHIITELCSGGDLYERKSAALILIGLVSAIGHCHKLGVAHCDIKPDNVLFDSQSGGMQQKMMEGVVGTPYYVAPEVLLGRKYNEKLDIWSAGFILYIMLSGVPPFYGDTPTETFEAVLRGNLRFPTRIFRSISTEARIF</sequence>
<dbReference type="GO" id="GO:0005524">
    <property type="term" value="F:ATP binding"/>
    <property type="evidence" value="ECO:0007669"/>
    <property type="project" value="UniProtKB-UniRule"/>
</dbReference>
<feature type="binding site" evidence="7">
    <location>
        <position position="39"/>
    </location>
    <ligand>
        <name>ATP</name>
        <dbReference type="ChEBI" id="CHEBI:30616"/>
    </ligand>
</feature>
<dbReference type="PROSITE" id="PS50011">
    <property type="entry name" value="PROTEIN_KINASE_DOM"/>
    <property type="match status" value="1"/>
</dbReference>
<evidence type="ECO:0000313" key="10">
    <source>
        <dbReference type="EnsemblPlants" id="Solyc05g055050.2.1"/>
    </source>
</evidence>
<reference evidence="10" key="1">
    <citation type="journal article" date="2012" name="Nature">
        <title>The tomato genome sequence provides insights into fleshy fruit evolution.</title>
        <authorList>
            <consortium name="Tomato Genome Consortium"/>
        </authorList>
    </citation>
    <scope>NUCLEOTIDE SEQUENCE [LARGE SCALE GENOMIC DNA]</scope>
    <source>
        <strain evidence="10">cv. Heinz 1706</strain>
    </source>
</reference>
<dbReference type="PROSITE" id="PS00107">
    <property type="entry name" value="PROTEIN_KINASE_ATP"/>
    <property type="match status" value="1"/>
</dbReference>
<proteinExistence type="inferred from homology"/>
<dbReference type="GO" id="GO:0009931">
    <property type="term" value="F:calcium-dependent protein serine/threonine kinase activity"/>
    <property type="evidence" value="ECO:0000318"/>
    <property type="project" value="GO_Central"/>
</dbReference>
<evidence type="ECO:0000256" key="7">
    <source>
        <dbReference type="PROSITE-ProRule" id="PRU10141"/>
    </source>
</evidence>
<organism evidence="10">
    <name type="scientific">Solanum lycopersicum</name>
    <name type="common">Tomato</name>
    <name type="synonym">Lycopersicon esculentum</name>
    <dbReference type="NCBI Taxonomy" id="4081"/>
    <lineage>
        <taxon>Eukaryota</taxon>
        <taxon>Viridiplantae</taxon>
        <taxon>Streptophyta</taxon>
        <taxon>Embryophyta</taxon>
        <taxon>Tracheophyta</taxon>
        <taxon>Spermatophyta</taxon>
        <taxon>Magnoliopsida</taxon>
        <taxon>eudicotyledons</taxon>
        <taxon>Gunneridae</taxon>
        <taxon>Pentapetalae</taxon>
        <taxon>asterids</taxon>
        <taxon>lamiids</taxon>
        <taxon>Solanales</taxon>
        <taxon>Solanaceae</taxon>
        <taxon>Solanoideae</taxon>
        <taxon>Solaneae</taxon>
        <taxon>Solanum</taxon>
        <taxon>Solanum subgen. Lycopersicon</taxon>
    </lineage>
</organism>
<dbReference type="Gene3D" id="1.10.510.10">
    <property type="entry name" value="Transferase(Phosphotransferase) domain 1"/>
    <property type="match status" value="1"/>
</dbReference>
<evidence type="ECO:0000256" key="3">
    <source>
        <dbReference type="ARBA" id="ARBA00022679"/>
    </source>
</evidence>
<dbReference type="InterPro" id="IPR000719">
    <property type="entry name" value="Prot_kinase_dom"/>
</dbReference>
<dbReference type="GO" id="GO:0005516">
    <property type="term" value="F:calmodulin binding"/>
    <property type="evidence" value="ECO:0000318"/>
    <property type="project" value="GO_Central"/>
</dbReference>
<keyword evidence="4 7" id="KW-0547">Nucleotide-binding</keyword>
<dbReference type="GO" id="GO:0005737">
    <property type="term" value="C:cytoplasm"/>
    <property type="evidence" value="ECO:0000318"/>
    <property type="project" value="GO_Central"/>
</dbReference>
<dbReference type="FunFam" id="3.30.200.20:FF:000042">
    <property type="entry name" value="Aurora kinase A"/>
    <property type="match status" value="1"/>
</dbReference>
<dbReference type="PROSITE" id="PS00108">
    <property type="entry name" value="PROTEIN_KINASE_ST"/>
    <property type="match status" value="1"/>
</dbReference>
<evidence type="ECO:0000313" key="11">
    <source>
        <dbReference type="Proteomes" id="UP000004994"/>
    </source>
</evidence>
<evidence type="ECO:0000256" key="1">
    <source>
        <dbReference type="ARBA" id="ARBA00005354"/>
    </source>
</evidence>
<dbReference type="AlphaFoldDB" id="A0A3Q7GKY6"/>
<reference evidence="10" key="2">
    <citation type="submission" date="2019-01" db="UniProtKB">
        <authorList>
            <consortium name="EnsemblPlants"/>
        </authorList>
    </citation>
    <scope>IDENTIFICATION</scope>
    <source>
        <strain evidence="10">cv. Heinz 1706</strain>
    </source>
</reference>
<dbReference type="InterPro" id="IPR008271">
    <property type="entry name" value="Ser/Thr_kinase_AS"/>
</dbReference>
<dbReference type="GO" id="GO:0035556">
    <property type="term" value="P:intracellular signal transduction"/>
    <property type="evidence" value="ECO:0000318"/>
    <property type="project" value="GO_Central"/>
</dbReference>
<evidence type="ECO:0000256" key="8">
    <source>
        <dbReference type="RuleBase" id="RU000304"/>
    </source>
</evidence>